<keyword evidence="1" id="KW-0812">Transmembrane</keyword>
<evidence type="ECO:0000313" key="2">
    <source>
        <dbReference type="EMBL" id="TKR58807.1"/>
    </source>
</evidence>
<name>A0A4U5LS14_STECR</name>
<keyword evidence="1" id="KW-0472">Membrane</keyword>
<dbReference type="EMBL" id="AZBU02000013">
    <property type="protein sequence ID" value="TKR58807.1"/>
    <property type="molecule type" value="Genomic_DNA"/>
</dbReference>
<sequence length="69" mass="7884">MYDLLSLFLLFFLIPSYHLPYLTEKTVRTFFILLSGLLFALVPTVNGGRLNLHVTNCVLTYVGDISYIL</sequence>
<gene>
    <name evidence="2" type="ORF">L596_030207</name>
</gene>
<evidence type="ECO:0000313" key="3">
    <source>
        <dbReference type="Proteomes" id="UP000298663"/>
    </source>
</evidence>
<dbReference type="Proteomes" id="UP000298663">
    <property type="component" value="Unassembled WGS sequence"/>
</dbReference>
<evidence type="ECO:0000256" key="1">
    <source>
        <dbReference type="SAM" id="Phobius"/>
    </source>
</evidence>
<dbReference type="AlphaFoldDB" id="A0A4U5LS14"/>
<reference evidence="2 3" key="1">
    <citation type="journal article" date="2015" name="Genome Biol.">
        <title>Comparative genomics of Steinernema reveals deeply conserved gene regulatory networks.</title>
        <authorList>
            <person name="Dillman A.R."/>
            <person name="Macchietto M."/>
            <person name="Porter C.F."/>
            <person name="Rogers A."/>
            <person name="Williams B."/>
            <person name="Antoshechkin I."/>
            <person name="Lee M.M."/>
            <person name="Goodwin Z."/>
            <person name="Lu X."/>
            <person name="Lewis E.E."/>
            <person name="Goodrich-Blair H."/>
            <person name="Stock S.P."/>
            <person name="Adams B.J."/>
            <person name="Sternberg P.W."/>
            <person name="Mortazavi A."/>
        </authorList>
    </citation>
    <scope>NUCLEOTIDE SEQUENCE [LARGE SCALE GENOMIC DNA]</scope>
    <source>
        <strain evidence="2 3">ALL</strain>
    </source>
</reference>
<protein>
    <submittedName>
        <fullName evidence="2">Uncharacterized protein</fullName>
    </submittedName>
</protein>
<feature type="transmembrane region" description="Helical" evidence="1">
    <location>
        <begin position="26"/>
        <end position="45"/>
    </location>
</feature>
<reference evidence="2 3" key="2">
    <citation type="journal article" date="2019" name="G3 (Bethesda)">
        <title>Hybrid Assembly of the Genome of the Entomopathogenic Nematode Steinernema carpocapsae Identifies the X-Chromosome.</title>
        <authorList>
            <person name="Serra L."/>
            <person name="Macchietto M."/>
            <person name="Macias-Munoz A."/>
            <person name="McGill C.J."/>
            <person name="Rodriguez I.M."/>
            <person name="Rodriguez B."/>
            <person name="Murad R."/>
            <person name="Mortazavi A."/>
        </authorList>
    </citation>
    <scope>NUCLEOTIDE SEQUENCE [LARGE SCALE GENOMIC DNA]</scope>
    <source>
        <strain evidence="2 3">ALL</strain>
    </source>
</reference>
<keyword evidence="1" id="KW-1133">Transmembrane helix</keyword>
<proteinExistence type="predicted"/>
<keyword evidence="3" id="KW-1185">Reference proteome</keyword>
<organism evidence="2 3">
    <name type="scientific">Steinernema carpocapsae</name>
    <name type="common">Entomopathogenic nematode</name>
    <dbReference type="NCBI Taxonomy" id="34508"/>
    <lineage>
        <taxon>Eukaryota</taxon>
        <taxon>Metazoa</taxon>
        <taxon>Ecdysozoa</taxon>
        <taxon>Nematoda</taxon>
        <taxon>Chromadorea</taxon>
        <taxon>Rhabditida</taxon>
        <taxon>Tylenchina</taxon>
        <taxon>Panagrolaimomorpha</taxon>
        <taxon>Strongyloidoidea</taxon>
        <taxon>Steinernematidae</taxon>
        <taxon>Steinernema</taxon>
    </lineage>
</organism>
<accession>A0A4U5LS14</accession>
<comment type="caution">
    <text evidence="2">The sequence shown here is derived from an EMBL/GenBank/DDBJ whole genome shotgun (WGS) entry which is preliminary data.</text>
</comment>